<comment type="caution">
    <text evidence="2">The sequence shown here is derived from an EMBL/GenBank/DDBJ whole genome shotgun (WGS) entry which is preliminary data.</text>
</comment>
<dbReference type="RefSeq" id="WP_129340122.1">
    <property type="nucleotide sequence ID" value="NZ_JACIDD010000001.1"/>
</dbReference>
<keyword evidence="2" id="KW-0645">Protease</keyword>
<dbReference type="PANTHER" id="PTHR21581">
    <property type="entry name" value="D-ALANYL-D-ALANINE CARBOXYPEPTIDASE"/>
    <property type="match status" value="1"/>
</dbReference>
<keyword evidence="2" id="KW-0378">Hydrolase</keyword>
<dbReference type="Proteomes" id="UP000292347">
    <property type="component" value="Unassembled WGS sequence"/>
</dbReference>
<proteinExistence type="predicted"/>
<dbReference type="InterPro" id="IPR012338">
    <property type="entry name" value="Beta-lactam/transpept-like"/>
</dbReference>
<dbReference type="PANTHER" id="PTHR21581:SF6">
    <property type="entry name" value="TRAFFICKING PROTEIN PARTICLE COMPLEX SUBUNIT 12"/>
    <property type="match status" value="1"/>
</dbReference>
<evidence type="ECO:0000259" key="1">
    <source>
        <dbReference type="Pfam" id="PF00768"/>
    </source>
</evidence>
<feature type="domain" description="Peptidase S11 D-alanyl-D-alanine carboxypeptidase A N-terminal" evidence="1">
    <location>
        <begin position="16"/>
        <end position="196"/>
    </location>
</feature>
<dbReference type="GO" id="GO:0009002">
    <property type="term" value="F:serine-type D-Ala-D-Ala carboxypeptidase activity"/>
    <property type="evidence" value="ECO:0007669"/>
    <property type="project" value="InterPro"/>
</dbReference>
<dbReference type="Pfam" id="PF00768">
    <property type="entry name" value="Peptidase_S11"/>
    <property type="match status" value="1"/>
</dbReference>
<gene>
    <name evidence="2" type="ORF">EO081_01085</name>
</gene>
<accession>A0A4Q2IY41</accession>
<dbReference type="OrthoDB" id="5291989at2"/>
<reference evidence="2 3" key="1">
    <citation type="submission" date="2019-01" db="EMBL/GenBank/DDBJ databases">
        <title>Sphingomonas mucosissima sp. nov. and Sphingomonas desiccabilis sp. nov., from biological soil crusts in the Colorado Plateau, USA.</title>
        <authorList>
            <person name="Zhu D."/>
        </authorList>
    </citation>
    <scope>NUCLEOTIDE SEQUENCE [LARGE SCALE GENOMIC DNA]</scope>
    <source>
        <strain evidence="2 3">CP1D</strain>
    </source>
</reference>
<dbReference type="InterPro" id="IPR001967">
    <property type="entry name" value="Peptidase_S11_N"/>
</dbReference>
<dbReference type="AlphaFoldDB" id="A0A4Q2IY41"/>
<evidence type="ECO:0000313" key="3">
    <source>
        <dbReference type="Proteomes" id="UP000292347"/>
    </source>
</evidence>
<dbReference type="SUPFAM" id="SSF56601">
    <property type="entry name" value="beta-lactamase/transpeptidase-like"/>
    <property type="match status" value="1"/>
</dbReference>
<organism evidence="2 3">
    <name type="scientific">Sphingomonas desiccabilis</name>
    <dbReference type="NCBI Taxonomy" id="429134"/>
    <lineage>
        <taxon>Bacteria</taxon>
        <taxon>Pseudomonadati</taxon>
        <taxon>Pseudomonadota</taxon>
        <taxon>Alphaproteobacteria</taxon>
        <taxon>Sphingomonadales</taxon>
        <taxon>Sphingomonadaceae</taxon>
        <taxon>Sphingomonas</taxon>
    </lineage>
</organism>
<dbReference type="Gene3D" id="3.40.710.10">
    <property type="entry name" value="DD-peptidase/beta-lactamase superfamily"/>
    <property type="match status" value="1"/>
</dbReference>
<dbReference type="GO" id="GO:0006508">
    <property type="term" value="P:proteolysis"/>
    <property type="evidence" value="ECO:0007669"/>
    <property type="project" value="InterPro"/>
</dbReference>
<name>A0A4Q2IY41_9SPHN</name>
<keyword evidence="2" id="KW-0121">Carboxypeptidase</keyword>
<protein>
    <submittedName>
        <fullName evidence="2">D-alanyl-D-alanine carboxypeptidase</fullName>
    </submittedName>
</protein>
<dbReference type="EMBL" id="SDPT01000001">
    <property type="protein sequence ID" value="RXZ34328.1"/>
    <property type="molecule type" value="Genomic_DNA"/>
</dbReference>
<keyword evidence="3" id="KW-1185">Reference proteome</keyword>
<evidence type="ECO:0000313" key="2">
    <source>
        <dbReference type="EMBL" id="RXZ34328.1"/>
    </source>
</evidence>
<sequence>MNERSAQPALIGEIGLAAKSAVCIQVPPAATGSIVTLYERDADRPMSPASITKLLTALTALKVAKSKGASLSDGVQVVSRDLVGGAGQNLLEGDRLSFHDSLANLLLASSNVTANAIARTFGELLAEPRNCQGGDATQRFVTEMNSVAADLGMKISRFLNPHGLAVRGQRSSARDLSLLTIECLKWPEITRLWGLDTFNVTIAGNNARDLTVRSVLQDSTRTSVGGGFLPQFRGGKSGSLYPSVFNLAAVSESVAGSLILSVSLGSPTLKDRYADYLAMFRSGNAAASAGSLPRPSVA</sequence>